<organism evidence="1">
    <name type="scientific">Arundo donax</name>
    <name type="common">Giant reed</name>
    <name type="synonym">Donax arundinaceus</name>
    <dbReference type="NCBI Taxonomy" id="35708"/>
    <lineage>
        <taxon>Eukaryota</taxon>
        <taxon>Viridiplantae</taxon>
        <taxon>Streptophyta</taxon>
        <taxon>Embryophyta</taxon>
        <taxon>Tracheophyta</taxon>
        <taxon>Spermatophyta</taxon>
        <taxon>Magnoliopsida</taxon>
        <taxon>Liliopsida</taxon>
        <taxon>Poales</taxon>
        <taxon>Poaceae</taxon>
        <taxon>PACMAD clade</taxon>
        <taxon>Arundinoideae</taxon>
        <taxon>Arundineae</taxon>
        <taxon>Arundo</taxon>
    </lineage>
</organism>
<reference evidence="1" key="2">
    <citation type="journal article" date="2015" name="Data Brief">
        <title>Shoot transcriptome of the giant reed, Arundo donax.</title>
        <authorList>
            <person name="Barrero R.A."/>
            <person name="Guerrero F.D."/>
            <person name="Moolhuijzen P."/>
            <person name="Goolsby J.A."/>
            <person name="Tidwell J."/>
            <person name="Bellgard S.E."/>
            <person name="Bellgard M.I."/>
        </authorList>
    </citation>
    <scope>NUCLEOTIDE SEQUENCE</scope>
    <source>
        <tissue evidence="1">Shoot tissue taken approximately 20 cm above the soil surface</tissue>
    </source>
</reference>
<reference evidence="1" key="1">
    <citation type="submission" date="2014-09" db="EMBL/GenBank/DDBJ databases">
        <authorList>
            <person name="Magalhaes I.L.F."/>
            <person name="Oliveira U."/>
            <person name="Santos F.R."/>
            <person name="Vidigal T.H.D.A."/>
            <person name="Brescovit A.D."/>
            <person name="Santos A.J."/>
        </authorList>
    </citation>
    <scope>NUCLEOTIDE SEQUENCE</scope>
    <source>
        <tissue evidence="1">Shoot tissue taken approximately 20 cm above the soil surface</tissue>
    </source>
</reference>
<protein>
    <submittedName>
        <fullName evidence="1">Uncharacterized protein</fullName>
    </submittedName>
</protein>
<accession>A0A0A9H5W6</accession>
<name>A0A0A9H5W6_ARUDO</name>
<evidence type="ECO:0000313" key="1">
    <source>
        <dbReference type="EMBL" id="JAE32107.1"/>
    </source>
</evidence>
<dbReference type="EMBL" id="GBRH01165789">
    <property type="protein sequence ID" value="JAE32107.1"/>
    <property type="molecule type" value="Transcribed_RNA"/>
</dbReference>
<dbReference type="AlphaFoldDB" id="A0A0A9H5W6"/>
<proteinExistence type="predicted"/>
<sequence length="39" mass="4706">MNCECSCHLVKRKTNDSLAEKWWQLFQAVPKHGDRQVYR</sequence>